<comment type="caution">
    <text evidence="1">The sequence shown here is derived from an EMBL/GenBank/DDBJ whole genome shotgun (WGS) entry which is preliminary data.</text>
</comment>
<dbReference type="AlphaFoldDB" id="A0A645EW31"/>
<dbReference type="EMBL" id="VSSQ01052123">
    <property type="protein sequence ID" value="MPN06225.1"/>
    <property type="molecule type" value="Genomic_DNA"/>
</dbReference>
<sequence>MADNHLRKQKKASLILVICADGLVERFQCDHPFIVVLCNITVCISGGGAQYEFPGTFNKTVCVNAVRCGAKRLVISLPHRYGSP</sequence>
<proteinExistence type="predicted"/>
<accession>A0A645EW31</accession>
<evidence type="ECO:0000313" key="1">
    <source>
        <dbReference type="EMBL" id="MPN06225.1"/>
    </source>
</evidence>
<organism evidence="1">
    <name type="scientific">bioreactor metagenome</name>
    <dbReference type="NCBI Taxonomy" id="1076179"/>
    <lineage>
        <taxon>unclassified sequences</taxon>
        <taxon>metagenomes</taxon>
        <taxon>ecological metagenomes</taxon>
    </lineage>
</organism>
<gene>
    <name evidence="1" type="ORF">SDC9_153481</name>
</gene>
<protein>
    <submittedName>
        <fullName evidence="1">Uncharacterized protein</fullName>
    </submittedName>
</protein>
<name>A0A645EW31_9ZZZZ</name>
<reference evidence="1" key="1">
    <citation type="submission" date="2019-08" db="EMBL/GenBank/DDBJ databases">
        <authorList>
            <person name="Kucharzyk K."/>
            <person name="Murdoch R.W."/>
            <person name="Higgins S."/>
            <person name="Loffler F."/>
        </authorList>
    </citation>
    <scope>NUCLEOTIDE SEQUENCE</scope>
</reference>